<sequence>MGSFFMFFLNPLYFNFQFIIFYLIIRFVLTMIIKFFQFIKNKRKNKKIKSYIVSLMEVFDSFNINQKKDFVKLLNQEAKIKFLLVYDTATKNKRKLKIKNIDRATWEVLNRFFNWISVKQGELALAAFSNLSTEEKEKILNETKNEDFIKNAAQYFEDNGKFRFDDLKDINDYTNFNQMMNHNVQDFIRTQNQINQQQMQMNMQNQMNQQMQHQLQSQMDLQMQQQINKAFNDFSMKSVTPFDHGGFVQGQGFNPSDTMAAEMNNMNRETNNQMTNSMNNNMHDNFNNSMNDNMNDNMNNDMNNMGGMGGMNNF</sequence>
<dbReference type="Proteomes" id="UP000244089">
    <property type="component" value="Unassembled WGS sequence"/>
</dbReference>
<name>A0A2T5RF88_9FIRM</name>
<reference evidence="2 3" key="1">
    <citation type="submission" date="2018-04" db="EMBL/GenBank/DDBJ databases">
        <title>Subsurface microbial communities from deep shales in Ohio and West Virginia, USA.</title>
        <authorList>
            <person name="Wrighton K."/>
        </authorList>
    </citation>
    <scope>NUCLEOTIDE SEQUENCE [LARGE SCALE GENOMIC DNA]</scope>
    <source>
        <strain evidence="2 3">WC1</strain>
    </source>
</reference>
<keyword evidence="1" id="KW-0812">Transmembrane</keyword>
<protein>
    <recommendedName>
        <fullName evidence="4">Transmembrane protein</fullName>
    </recommendedName>
</protein>
<evidence type="ECO:0000313" key="3">
    <source>
        <dbReference type="Proteomes" id="UP000244089"/>
    </source>
</evidence>
<dbReference type="AlphaFoldDB" id="A0A2T5RF88"/>
<evidence type="ECO:0000313" key="2">
    <source>
        <dbReference type="EMBL" id="PTV92988.1"/>
    </source>
</evidence>
<accession>A0A2T5RF88</accession>
<comment type="caution">
    <text evidence="2">The sequence shown here is derived from an EMBL/GenBank/DDBJ whole genome shotgun (WGS) entry which is preliminary data.</text>
</comment>
<dbReference type="EMBL" id="QAXS01000059">
    <property type="protein sequence ID" value="PTV92988.1"/>
    <property type="molecule type" value="Genomic_DNA"/>
</dbReference>
<gene>
    <name evidence="2" type="ORF">C8C76_15910</name>
</gene>
<organism evidence="2 3">
    <name type="scientific">Halanaerobium saccharolyticum</name>
    <dbReference type="NCBI Taxonomy" id="43595"/>
    <lineage>
        <taxon>Bacteria</taxon>
        <taxon>Bacillati</taxon>
        <taxon>Bacillota</taxon>
        <taxon>Clostridia</taxon>
        <taxon>Halanaerobiales</taxon>
        <taxon>Halanaerobiaceae</taxon>
        <taxon>Halanaerobium</taxon>
    </lineage>
</organism>
<proteinExistence type="predicted"/>
<keyword evidence="1" id="KW-1133">Transmembrane helix</keyword>
<evidence type="ECO:0000256" key="1">
    <source>
        <dbReference type="SAM" id="Phobius"/>
    </source>
</evidence>
<feature type="transmembrane region" description="Helical" evidence="1">
    <location>
        <begin position="12"/>
        <end position="36"/>
    </location>
</feature>
<keyword evidence="1" id="KW-0472">Membrane</keyword>
<evidence type="ECO:0008006" key="4">
    <source>
        <dbReference type="Google" id="ProtNLM"/>
    </source>
</evidence>